<evidence type="ECO:0000256" key="1">
    <source>
        <dbReference type="SAM" id="MobiDB-lite"/>
    </source>
</evidence>
<organism evidence="2 3">
    <name type="scientific">Sphaceloma murrayae</name>
    <dbReference type="NCBI Taxonomy" id="2082308"/>
    <lineage>
        <taxon>Eukaryota</taxon>
        <taxon>Fungi</taxon>
        <taxon>Dikarya</taxon>
        <taxon>Ascomycota</taxon>
        <taxon>Pezizomycotina</taxon>
        <taxon>Dothideomycetes</taxon>
        <taxon>Dothideomycetidae</taxon>
        <taxon>Myriangiales</taxon>
        <taxon>Elsinoaceae</taxon>
        <taxon>Sphaceloma</taxon>
    </lineage>
</organism>
<reference evidence="2 3" key="1">
    <citation type="submission" date="2017-06" db="EMBL/GenBank/DDBJ databases">
        <title>Draft genome sequence of a variant of Elsinoe murrayae.</title>
        <authorList>
            <person name="Cheng Q."/>
        </authorList>
    </citation>
    <scope>NUCLEOTIDE SEQUENCE [LARGE SCALE GENOMIC DNA]</scope>
    <source>
        <strain evidence="2 3">CQ-2017a</strain>
    </source>
</reference>
<dbReference type="InParanoid" id="A0A2K1QZW0"/>
<feature type="region of interest" description="Disordered" evidence="1">
    <location>
        <begin position="42"/>
        <end position="109"/>
    </location>
</feature>
<name>A0A2K1QZW0_9PEZI</name>
<sequence length="176" mass="19953">MSQPSTPTTPACFDQSSFSALIMQSENEIRFWSGFPRDTLLRTQSTHSQGSKSSTSSLSHDVQQRSNHTTEAQTTQSPPIPARAPGHAFYLPKQSLRKRRSPRVSSLRELRAKDSEAQLRSVYEEQTLAYLNDTIQSYRSLHSARPRWSSSESSGEDDIKEEPDEDEQFFMAPEIL</sequence>
<evidence type="ECO:0000313" key="2">
    <source>
        <dbReference type="EMBL" id="PNS20582.1"/>
    </source>
</evidence>
<accession>A0A2K1QZW0</accession>
<dbReference type="OrthoDB" id="3934095at2759"/>
<protein>
    <submittedName>
        <fullName evidence="2">Uncharacterized protein</fullName>
    </submittedName>
</protein>
<dbReference type="EMBL" id="NKHZ01000022">
    <property type="protein sequence ID" value="PNS20582.1"/>
    <property type="molecule type" value="Genomic_DNA"/>
</dbReference>
<gene>
    <name evidence="2" type="ORF">CAC42_309</name>
</gene>
<proteinExistence type="predicted"/>
<feature type="compositionally biased region" description="Acidic residues" evidence="1">
    <location>
        <begin position="154"/>
        <end position="168"/>
    </location>
</feature>
<comment type="caution">
    <text evidence="2">The sequence shown here is derived from an EMBL/GenBank/DDBJ whole genome shotgun (WGS) entry which is preliminary data.</text>
</comment>
<feature type="compositionally biased region" description="Low complexity" evidence="1">
    <location>
        <begin position="43"/>
        <end position="60"/>
    </location>
</feature>
<keyword evidence="3" id="KW-1185">Reference proteome</keyword>
<feature type="compositionally biased region" description="Polar residues" evidence="1">
    <location>
        <begin position="64"/>
        <end position="77"/>
    </location>
</feature>
<dbReference type="Proteomes" id="UP000243797">
    <property type="component" value="Unassembled WGS sequence"/>
</dbReference>
<dbReference type="AlphaFoldDB" id="A0A2K1QZW0"/>
<feature type="region of interest" description="Disordered" evidence="1">
    <location>
        <begin position="141"/>
        <end position="176"/>
    </location>
</feature>
<evidence type="ECO:0000313" key="3">
    <source>
        <dbReference type="Proteomes" id="UP000243797"/>
    </source>
</evidence>